<keyword evidence="2" id="KW-1185">Reference proteome</keyword>
<name>A0ABU7DYA9_9TELE</name>
<reference evidence="1 2" key="1">
    <citation type="submission" date="2021-06" db="EMBL/GenBank/DDBJ databases">
        <authorList>
            <person name="Palmer J.M."/>
        </authorList>
    </citation>
    <scope>NUCLEOTIDE SEQUENCE [LARGE SCALE GENOMIC DNA]</scope>
    <source>
        <strain evidence="1 2">CL_MEX2019</strain>
        <tissue evidence="1">Muscle</tissue>
    </source>
</reference>
<dbReference type="Proteomes" id="UP001352852">
    <property type="component" value="Unassembled WGS sequence"/>
</dbReference>
<organism evidence="1 2">
    <name type="scientific">Characodon lateralis</name>
    <dbReference type="NCBI Taxonomy" id="208331"/>
    <lineage>
        <taxon>Eukaryota</taxon>
        <taxon>Metazoa</taxon>
        <taxon>Chordata</taxon>
        <taxon>Craniata</taxon>
        <taxon>Vertebrata</taxon>
        <taxon>Euteleostomi</taxon>
        <taxon>Actinopterygii</taxon>
        <taxon>Neopterygii</taxon>
        <taxon>Teleostei</taxon>
        <taxon>Neoteleostei</taxon>
        <taxon>Acanthomorphata</taxon>
        <taxon>Ovalentaria</taxon>
        <taxon>Atherinomorphae</taxon>
        <taxon>Cyprinodontiformes</taxon>
        <taxon>Goodeidae</taxon>
        <taxon>Characodon</taxon>
    </lineage>
</organism>
<dbReference type="EMBL" id="JAHUTJ010041328">
    <property type="protein sequence ID" value="MED6280026.1"/>
    <property type="molecule type" value="Genomic_DNA"/>
</dbReference>
<evidence type="ECO:0000313" key="1">
    <source>
        <dbReference type="EMBL" id="MED6280026.1"/>
    </source>
</evidence>
<accession>A0ABU7DYA9</accession>
<evidence type="ECO:0000313" key="2">
    <source>
        <dbReference type="Proteomes" id="UP001352852"/>
    </source>
</evidence>
<gene>
    <name evidence="1" type="ORF">CHARACLAT_006567</name>
</gene>
<protein>
    <submittedName>
        <fullName evidence="1">Uncharacterized protein</fullName>
    </submittedName>
</protein>
<proteinExistence type="predicted"/>
<comment type="caution">
    <text evidence="1">The sequence shown here is derived from an EMBL/GenBank/DDBJ whole genome shotgun (WGS) entry which is preliminary data.</text>
</comment>
<sequence>MEVHLQFTNGWVQDLQIYRVNHFNTVVLTKVLHSQRLHEIPLRPWVIISTSGQVESAPAWLASQSHAHMLALSC</sequence>